<evidence type="ECO:0000313" key="2">
    <source>
        <dbReference type="Proteomes" id="UP000887540"/>
    </source>
</evidence>
<accession>A0A914E0B2</accession>
<protein>
    <submittedName>
        <fullName evidence="3">YAP binding domain-containing protein</fullName>
    </submittedName>
</protein>
<dbReference type="AlphaFoldDB" id="A0A914E0B2"/>
<evidence type="ECO:0000259" key="1">
    <source>
        <dbReference type="Pfam" id="PF17725"/>
    </source>
</evidence>
<sequence length="124" mass="14346">MCSSIFYSDKKLDIEVNIIAYTFGRPVYSSVVKSFPVEEISTGFKSFYVYHTTHSCAEFDRNLVLKMAELRQTNGDEVVSEALKNYSILVYFKDEHTQEVLLAFIQTFDCSTSDAMYKFQRLCL</sequence>
<feature type="domain" description="YAP binding" evidence="1">
    <location>
        <begin position="3"/>
        <end position="113"/>
    </location>
</feature>
<reference evidence="3" key="1">
    <citation type="submission" date="2022-11" db="UniProtKB">
        <authorList>
            <consortium name="WormBaseParasite"/>
        </authorList>
    </citation>
    <scope>IDENTIFICATION</scope>
</reference>
<dbReference type="Proteomes" id="UP000887540">
    <property type="component" value="Unplaced"/>
</dbReference>
<dbReference type="Pfam" id="PF17725">
    <property type="entry name" value="YBD"/>
    <property type="match status" value="1"/>
</dbReference>
<proteinExistence type="predicted"/>
<keyword evidence="2" id="KW-1185">Reference proteome</keyword>
<dbReference type="Gene3D" id="2.70.50.80">
    <property type="match status" value="1"/>
</dbReference>
<name>A0A914E0B2_9BILA</name>
<dbReference type="WBParaSite" id="ACRNAN_scaffold4660.g9550.t1">
    <property type="protein sequence ID" value="ACRNAN_scaffold4660.g9550.t1"/>
    <property type="gene ID" value="ACRNAN_scaffold4660.g9550"/>
</dbReference>
<organism evidence="2 3">
    <name type="scientific">Acrobeloides nanus</name>
    <dbReference type="NCBI Taxonomy" id="290746"/>
    <lineage>
        <taxon>Eukaryota</taxon>
        <taxon>Metazoa</taxon>
        <taxon>Ecdysozoa</taxon>
        <taxon>Nematoda</taxon>
        <taxon>Chromadorea</taxon>
        <taxon>Rhabditida</taxon>
        <taxon>Tylenchina</taxon>
        <taxon>Cephalobomorpha</taxon>
        <taxon>Cephaloboidea</taxon>
        <taxon>Cephalobidae</taxon>
        <taxon>Acrobeloides</taxon>
    </lineage>
</organism>
<evidence type="ECO:0000313" key="3">
    <source>
        <dbReference type="WBParaSite" id="ACRNAN_scaffold4660.g9550.t1"/>
    </source>
</evidence>
<dbReference type="InterPro" id="IPR041086">
    <property type="entry name" value="YBD"/>
</dbReference>